<dbReference type="EMBL" id="RBIL01000001">
    <property type="protein sequence ID" value="RKQ90494.1"/>
    <property type="molecule type" value="Genomic_DNA"/>
</dbReference>
<reference evidence="1 2" key="1">
    <citation type="submission" date="2018-10" db="EMBL/GenBank/DDBJ databases">
        <title>Genomic Encyclopedia of Archaeal and Bacterial Type Strains, Phase II (KMG-II): from individual species to whole genera.</title>
        <authorList>
            <person name="Goeker M."/>
        </authorList>
    </citation>
    <scope>NUCLEOTIDE SEQUENCE [LARGE SCALE GENOMIC DNA]</scope>
    <source>
        <strain evidence="1 2">DSM 14954</strain>
    </source>
</reference>
<evidence type="ECO:0000313" key="1">
    <source>
        <dbReference type="EMBL" id="RKQ90494.1"/>
    </source>
</evidence>
<dbReference type="OrthoDB" id="2281200at2"/>
<keyword evidence="2" id="KW-1185">Reference proteome</keyword>
<organism evidence="1 2">
    <name type="scientific">Solirubrobacter pauli</name>
    <dbReference type="NCBI Taxonomy" id="166793"/>
    <lineage>
        <taxon>Bacteria</taxon>
        <taxon>Bacillati</taxon>
        <taxon>Actinomycetota</taxon>
        <taxon>Thermoleophilia</taxon>
        <taxon>Solirubrobacterales</taxon>
        <taxon>Solirubrobacteraceae</taxon>
        <taxon>Solirubrobacter</taxon>
    </lineage>
</organism>
<protein>
    <recommendedName>
        <fullName evidence="3">Protein involved in plasmid replication-relaxation</fullName>
    </recommendedName>
</protein>
<evidence type="ECO:0008006" key="3">
    <source>
        <dbReference type="Google" id="ProtNLM"/>
    </source>
</evidence>
<evidence type="ECO:0000313" key="2">
    <source>
        <dbReference type="Proteomes" id="UP000278962"/>
    </source>
</evidence>
<sequence>MPPRLTSRDQSITAWVARWQPVTGYQVARAFAIHHVIAYRRLATLRKLGYMTSQRPVQELPGIYSVTNHGFGLIGVRARSVRVNPFNLWGDLAIVDQVVADQLDGGTVLSATEVQTQPGIAAQMPTIEAYDEPIWPAAFTVGPPAVATYTAIGPGGLLTLSPKGRTGLLAASRIPEQTRVRLLTDEQVRPALEFAFAQRPEVEIVTVDPHFIGGSHTQ</sequence>
<name>A0A660LBU0_9ACTN</name>
<proteinExistence type="predicted"/>
<gene>
    <name evidence="1" type="ORF">C8N24_0299</name>
</gene>
<dbReference type="Proteomes" id="UP000278962">
    <property type="component" value="Unassembled WGS sequence"/>
</dbReference>
<comment type="caution">
    <text evidence="1">The sequence shown here is derived from an EMBL/GenBank/DDBJ whole genome shotgun (WGS) entry which is preliminary data.</text>
</comment>
<dbReference type="AlphaFoldDB" id="A0A660LBU0"/>
<accession>A0A660LBU0</accession>
<dbReference type="RefSeq" id="WP_121247190.1">
    <property type="nucleotide sequence ID" value="NZ_RBIL01000001.1"/>
</dbReference>